<dbReference type="EMBL" id="BAABBB010000009">
    <property type="protein sequence ID" value="GAA3529121.1"/>
    <property type="molecule type" value="Genomic_DNA"/>
</dbReference>
<keyword evidence="2" id="KW-1185">Reference proteome</keyword>
<protein>
    <submittedName>
        <fullName evidence="1">Uncharacterized protein</fullName>
    </submittedName>
</protein>
<comment type="caution">
    <text evidence="1">The sequence shown here is derived from an EMBL/GenBank/DDBJ whole genome shotgun (WGS) entry which is preliminary data.</text>
</comment>
<dbReference type="RefSeq" id="WP_218233193.1">
    <property type="nucleotide sequence ID" value="NZ_BAABBB010000009.1"/>
</dbReference>
<dbReference type="Proteomes" id="UP001500301">
    <property type="component" value="Unassembled WGS sequence"/>
</dbReference>
<gene>
    <name evidence="1" type="ORF">GCM10022263_17170</name>
</gene>
<name>A0ABP6V8L5_9ACTN</name>
<accession>A0ABP6V8L5</accession>
<evidence type="ECO:0000313" key="2">
    <source>
        <dbReference type="Proteomes" id="UP001500301"/>
    </source>
</evidence>
<sequence>MTASLPTFTAVRPGCDQPVLDLGAAPLPTARTLRRRRSIPTQLFRFVSFSLRIMRMVKAGH</sequence>
<evidence type="ECO:0000313" key="1">
    <source>
        <dbReference type="EMBL" id="GAA3529121.1"/>
    </source>
</evidence>
<reference evidence="2" key="1">
    <citation type="journal article" date="2019" name="Int. J. Syst. Evol. Microbiol.">
        <title>The Global Catalogue of Microorganisms (GCM) 10K type strain sequencing project: providing services to taxonomists for standard genome sequencing and annotation.</title>
        <authorList>
            <consortium name="The Broad Institute Genomics Platform"/>
            <consortium name="The Broad Institute Genome Sequencing Center for Infectious Disease"/>
            <person name="Wu L."/>
            <person name="Ma J."/>
        </authorList>
    </citation>
    <scope>NUCLEOTIDE SEQUENCE [LARGE SCALE GENOMIC DNA]</scope>
    <source>
        <strain evidence="2">JCM 17460</strain>
    </source>
</reference>
<proteinExistence type="predicted"/>
<organism evidence="1 2">
    <name type="scientific">Nocardioides daeguensis</name>
    <dbReference type="NCBI Taxonomy" id="908359"/>
    <lineage>
        <taxon>Bacteria</taxon>
        <taxon>Bacillati</taxon>
        <taxon>Actinomycetota</taxon>
        <taxon>Actinomycetes</taxon>
        <taxon>Propionibacteriales</taxon>
        <taxon>Nocardioidaceae</taxon>
        <taxon>Nocardioides</taxon>
    </lineage>
</organism>